<dbReference type="EC" id="1.-.-.-" evidence="7"/>
<sequence>MRQSTATGTSPARLAAMRAESPTLAFLERKARRRIPSFCYDFLQGGTDRQTGHPRNRAAFDATEICPRHAVDVGATDPSVALFGRTYAAPLLIAPVGMDGAIWPGAGRHLARTAAARNIPYMIGTLSATRLEEAVALAAESVWFQLYTMPEQDHRDSLALVARAKAAGVRVLALTIDIPLPARRVPDMRNRLALPFRLHPRMALAAALRPAWLAALAREGRPQFRNLEAHCPADMPLVQYARQARAGGAATWEFIARLRQVWDGDLVIKGIMDPRDAERARAHGADGIVVSNHGGRQFDAAPAPLDVLPAVRHAAGPMPVLLDGGVMSGLDILRAVACGADAVMVGRGFMYGLATYGAAGADFVADTLMDEFRIALAQSGALTVAGARQLAVRHPRRWRSEDFEGGTE</sequence>
<keyword evidence="8" id="KW-1185">Reference proteome</keyword>
<dbReference type="PANTHER" id="PTHR10578:SF107">
    <property type="entry name" value="2-HYDROXYACID OXIDASE 1"/>
    <property type="match status" value="1"/>
</dbReference>
<protein>
    <submittedName>
        <fullName evidence="7">Alpha-hydroxy acid oxidase</fullName>
        <ecNumber evidence="7">1.-.-.-</ecNumber>
    </submittedName>
</protein>
<dbReference type="PANTHER" id="PTHR10578">
    <property type="entry name" value="S -2-HYDROXY-ACID OXIDASE-RELATED"/>
    <property type="match status" value="1"/>
</dbReference>
<keyword evidence="4 7" id="KW-0560">Oxidoreductase</keyword>
<dbReference type="PIRSF" id="PIRSF000138">
    <property type="entry name" value="Al-hdrx_acd_dh"/>
    <property type="match status" value="1"/>
</dbReference>
<comment type="caution">
    <text evidence="7">The sequence shown here is derived from an EMBL/GenBank/DDBJ whole genome shotgun (WGS) entry which is preliminary data.</text>
</comment>
<dbReference type="InterPro" id="IPR013785">
    <property type="entry name" value="Aldolase_TIM"/>
</dbReference>
<evidence type="ECO:0000256" key="4">
    <source>
        <dbReference type="ARBA" id="ARBA00023002"/>
    </source>
</evidence>
<comment type="similarity">
    <text evidence="5">Belongs to the FMN-dependent alpha-hydroxy acid dehydrogenase family.</text>
</comment>
<dbReference type="RefSeq" id="WP_377400496.1">
    <property type="nucleotide sequence ID" value="NZ_JBHTFQ010000002.1"/>
</dbReference>
<dbReference type="InterPro" id="IPR000262">
    <property type="entry name" value="FMN-dep_DH"/>
</dbReference>
<evidence type="ECO:0000313" key="7">
    <source>
        <dbReference type="EMBL" id="MFC7703703.1"/>
    </source>
</evidence>
<dbReference type="InterPro" id="IPR008259">
    <property type="entry name" value="FMN_hydac_DH_AS"/>
</dbReference>
<accession>A0ABW2UIB5</accession>
<reference evidence="8" key="1">
    <citation type="journal article" date="2019" name="Int. J. Syst. Evol. Microbiol.">
        <title>The Global Catalogue of Microorganisms (GCM) 10K type strain sequencing project: providing services to taxonomists for standard genome sequencing and annotation.</title>
        <authorList>
            <consortium name="The Broad Institute Genomics Platform"/>
            <consortium name="The Broad Institute Genome Sequencing Center for Infectious Disease"/>
            <person name="Wu L."/>
            <person name="Ma J."/>
        </authorList>
    </citation>
    <scope>NUCLEOTIDE SEQUENCE [LARGE SCALE GENOMIC DNA]</scope>
    <source>
        <strain evidence="8">CGMCC 1.12750</strain>
    </source>
</reference>
<evidence type="ECO:0000313" key="8">
    <source>
        <dbReference type="Proteomes" id="UP001596516"/>
    </source>
</evidence>
<dbReference type="Gene3D" id="3.20.20.70">
    <property type="entry name" value="Aldolase class I"/>
    <property type="match status" value="1"/>
</dbReference>
<dbReference type="GO" id="GO:0016491">
    <property type="term" value="F:oxidoreductase activity"/>
    <property type="evidence" value="ECO:0007669"/>
    <property type="project" value="UniProtKB-KW"/>
</dbReference>
<evidence type="ECO:0000256" key="1">
    <source>
        <dbReference type="ARBA" id="ARBA00001917"/>
    </source>
</evidence>
<proteinExistence type="inferred from homology"/>
<evidence type="ECO:0000256" key="5">
    <source>
        <dbReference type="ARBA" id="ARBA00024042"/>
    </source>
</evidence>
<evidence type="ECO:0000256" key="3">
    <source>
        <dbReference type="ARBA" id="ARBA00022643"/>
    </source>
</evidence>
<dbReference type="Pfam" id="PF01070">
    <property type="entry name" value="FMN_dh"/>
    <property type="match status" value="1"/>
</dbReference>
<keyword evidence="2" id="KW-0285">Flavoprotein</keyword>
<evidence type="ECO:0000256" key="2">
    <source>
        <dbReference type="ARBA" id="ARBA00022630"/>
    </source>
</evidence>
<comment type="cofactor">
    <cofactor evidence="1">
        <name>FMN</name>
        <dbReference type="ChEBI" id="CHEBI:58210"/>
    </cofactor>
</comment>
<dbReference type="Proteomes" id="UP001596516">
    <property type="component" value="Unassembled WGS sequence"/>
</dbReference>
<dbReference type="PROSITE" id="PS00557">
    <property type="entry name" value="FMN_HYDROXY_ACID_DH_1"/>
    <property type="match status" value="1"/>
</dbReference>
<dbReference type="EMBL" id="JBHTFQ010000002">
    <property type="protein sequence ID" value="MFC7703703.1"/>
    <property type="molecule type" value="Genomic_DNA"/>
</dbReference>
<evidence type="ECO:0000259" key="6">
    <source>
        <dbReference type="PROSITE" id="PS51349"/>
    </source>
</evidence>
<dbReference type="CDD" id="cd02809">
    <property type="entry name" value="alpha_hydroxyacid_oxid_FMN"/>
    <property type="match status" value="1"/>
</dbReference>
<keyword evidence="3" id="KW-0288">FMN</keyword>
<feature type="domain" description="FMN hydroxy acid dehydrogenase" evidence="6">
    <location>
        <begin position="16"/>
        <end position="397"/>
    </location>
</feature>
<gene>
    <name evidence="7" type="ORF">ACFQXB_05800</name>
</gene>
<dbReference type="PROSITE" id="PS51349">
    <property type="entry name" value="FMN_HYDROXY_ACID_DH_2"/>
    <property type="match status" value="1"/>
</dbReference>
<dbReference type="SUPFAM" id="SSF51395">
    <property type="entry name" value="FMN-linked oxidoreductases"/>
    <property type="match status" value="1"/>
</dbReference>
<organism evidence="7 8">
    <name type="scientific">Plastorhodobacter daqingensis</name>
    <dbReference type="NCBI Taxonomy" id="1387281"/>
    <lineage>
        <taxon>Bacteria</taxon>
        <taxon>Pseudomonadati</taxon>
        <taxon>Pseudomonadota</taxon>
        <taxon>Alphaproteobacteria</taxon>
        <taxon>Rhodobacterales</taxon>
        <taxon>Paracoccaceae</taxon>
        <taxon>Plastorhodobacter</taxon>
    </lineage>
</organism>
<name>A0ABW2UIB5_9RHOB</name>
<dbReference type="InterPro" id="IPR037396">
    <property type="entry name" value="FMN_HAD"/>
</dbReference>
<dbReference type="InterPro" id="IPR012133">
    <property type="entry name" value="Alpha-hydoxy_acid_DH_FMN"/>
</dbReference>